<feature type="domain" description="MULE transposase" evidence="8">
    <location>
        <begin position="567"/>
        <end position="659"/>
    </location>
</feature>
<keyword evidence="3" id="KW-0067">ATP-binding</keyword>
<reference evidence="9 10" key="1">
    <citation type="submission" date="2024-04" db="EMBL/GenBank/DDBJ databases">
        <title>The reference genome of an endangered Asteraceae, Deinandra increscens subsp. villosa, native to the Central Coast of California.</title>
        <authorList>
            <person name="Guilliams M."/>
            <person name="Hasenstab-Lehman K."/>
            <person name="Meyer R."/>
            <person name="Mcevoy S."/>
        </authorList>
    </citation>
    <scope>NUCLEOTIDE SEQUENCE [LARGE SCALE GENOMIC DNA]</scope>
    <source>
        <tissue evidence="9">Leaf</tissue>
    </source>
</reference>
<keyword evidence="6" id="KW-0175">Coiled coil</keyword>
<evidence type="ECO:0000256" key="1">
    <source>
        <dbReference type="ARBA" id="ARBA00022598"/>
    </source>
</evidence>
<name>A0AAP0D1H9_9ASTR</name>
<dbReference type="AlphaFoldDB" id="A0AAP0D1H9"/>
<dbReference type="GO" id="GO:0004830">
    <property type="term" value="F:tryptophan-tRNA ligase activity"/>
    <property type="evidence" value="ECO:0007669"/>
    <property type="project" value="InterPro"/>
</dbReference>
<feature type="domain" description="Transposase MuDR plant" evidence="7">
    <location>
        <begin position="373"/>
        <end position="433"/>
    </location>
</feature>
<dbReference type="GO" id="GO:0005737">
    <property type="term" value="C:cytoplasm"/>
    <property type="evidence" value="ECO:0007669"/>
    <property type="project" value="TreeGrafter"/>
</dbReference>
<dbReference type="Proteomes" id="UP001408789">
    <property type="component" value="Unassembled WGS sequence"/>
</dbReference>
<keyword evidence="1" id="KW-0436">Ligase</keyword>
<dbReference type="InterPro" id="IPR018289">
    <property type="entry name" value="MULE_transposase_dom"/>
</dbReference>
<evidence type="ECO:0000256" key="3">
    <source>
        <dbReference type="ARBA" id="ARBA00022840"/>
    </source>
</evidence>
<evidence type="ECO:0000313" key="9">
    <source>
        <dbReference type="EMBL" id="KAK9064097.1"/>
    </source>
</evidence>
<dbReference type="Pfam" id="PF03108">
    <property type="entry name" value="DBD_Tnp_Mut"/>
    <property type="match status" value="1"/>
</dbReference>
<dbReference type="Gene3D" id="3.40.50.620">
    <property type="entry name" value="HUPs"/>
    <property type="match status" value="1"/>
</dbReference>
<accession>A0AAP0D1H9</accession>
<dbReference type="GO" id="GO:0005524">
    <property type="term" value="F:ATP binding"/>
    <property type="evidence" value="ECO:0007669"/>
    <property type="project" value="UniProtKB-KW"/>
</dbReference>
<dbReference type="InterPro" id="IPR014729">
    <property type="entry name" value="Rossmann-like_a/b/a_fold"/>
</dbReference>
<evidence type="ECO:0000313" key="10">
    <source>
        <dbReference type="Proteomes" id="UP001408789"/>
    </source>
</evidence>
<proteinExistence type="predicted"/>
<dbReference type="Pfam" id="PF10551">
    <property type="entry name" value="MULE"/>
    <property type="match status" value="1"/>
</dbReference>
<evidence type="ECO:0000259" key="7">
    <source>
        <dbReference type="Pfam" id="PF03108"/>
    </source>
</evidence>
<gene>
    <name evidence="9" type="ORF">SSX86_017969</name>
</gene>
<dbReference type="EMBL" id="JBCNJP010000018">
    <property type="protein sequence ID" value="KAK9064097.1"/>
    <property type="molecule type" value="Genomic_DNA"/>
</dbReference>
<dbReference type="GO" id="GO:0009791">
    <property type="term" value="P:post-embryonic development"/>
    <property type="evidence" value="ECO:0007669"/>
    <property type="project" value="UniProtKB-ARBA"/>
</dbReference>
<comment type="caution">
    <text evidence="9">The sequence shown here is derived from an EMBL/GenBank/DDBJ whole genome shotgun (WGS) entry which is preliminary data.</text>
</comment>
<dbReference type="GO" id="GO:0048608">
    <property type="term" value="P:reproductive structure development"/>
    <property type="evidence" value="ECO:0007669"/>
    <property type="project" value="UniProtKB-ARBA"/>
</dbReference>
<keyword evidence="10" id="KW-1185">Reference proteome</keyword>
<dbReference type="InterPro" id="IPR001412">
    <property type="entry name" value="aa-tRNA-synth_I_CS"/>
</dbReference>
<sequence length="819" mass="94140">MEKEKETKTLEEEQQVVNPWEVSAKGTGKIDYDKLIDQFGCQRLDQSFVDRVFRLTSRSPHIFLRRNVFFAHRDFNEILDAYERGEKFYLYTGRGPSSEALHLGHLIPFMFTKYLQEAFKVPLVIQLTDDEKCMWKDLTVEESKRLARENAKDIIACGFDISRTFIFSDFDYVVSRVAGDGTTRPGHEFFGCSLWPGKSDCNFFMWKDDVASSPVVEDFEAKSKLLAMKNQVLEMKVSKLEAEKMMLEEEVKSLKLKLLKFSNIEVDKMMLEEEVKSLKLKSNQNVKEIIYLYVVESSISGCDPTKPASSHGSNPKKKDFLPDLNLENNDLDFKYENNNTDETFQIDDTECVPDTFNNQPTNTLPSSSSHPFVGRIFKNKEELKLELSLLAVKECFEFKVKRSNRERYAVVCVSDNCQWELRSNAYKGTEAFHVNHFNTVHTCSSTELHPRNRNANKKALGHIIKEQIKNCNRVYRGGEIVKDINQRFGINISYKQGMRGKNYALELICGSPAESFAKLPFYFYNLEKLNPGTVTDIWLDEESRFEMCYVALGAAIRSFTQQLRPIIIIDGAHLKGQFKGTMFIAVGMDGNNQILPIAYGFGKSESGECWTWFLSKMSESIEDSPNLLFISDRAASIDLGIRTVYPRAFHGLCCRHLVGNLGLKSKVAETLFWQTCKAWTPAEFNSCFEALCEGRPKVRDILTDIGFERWARAYSPINRYDLMTSNSAESMNALSVDARKLPITKLIDFFIDSVSKWYYERRQVGEKNVHYLTKAAEIIVSRRIVKSRTFSVRGINDHEFVVDDKCQLCRVNLHQRTCC</sequence>
<feature type="coiled-coil region" evidence="6">
    <location>
        <begin position="230"/>
        <end position="281"/>
    </location>
</feature>
<evidence type="ECO:0000256" key="6">
    <source>
        <dbReference type="SAM" id="Coils"/>
    </source>
</evidence>
<evidence type="ECO:0000256" key="4">
    <source>
        <dbReference type="ARBA" id="ARBA00023146"/>
    </source>
</evidence>
<protein>
    <recommendedName>
        <fullName evidence="5">Tryptophanyl-tRNA synthetase</fullName>
    </recommendedName>
</protein>
<dbReference type="InterPro" id="IPR004332">
    <property type="entry name" value="Transposase_MuDR"/>
</dbReference>
<evidence type="ECO:0000256" key="5">
    <source>
        <dbReference type="ARBA" id="ARBA00030268"/>
    </source>
</evidence>
<evidence type="ECO:0000256" key="2">
    <source>
        <dbReference type="ARBA" id="ARBA00022741"/>
    </source>
</evidence>
<dbReference type="SUPFAM" id="SSF52374">
    <property type="entry name" value="Nucleotidylyl transferase"/>
    <property type="match status" value="1"/>
</dbReference>
<evidence type="ECO:0000259" key="8">
    <source>
        <dbReference type="Pfam" id="PF10551"/>
    </source>
</evidence>
<organism evidence="9 10">
    <name type="scientific">Deinandra increscens subsp. villosa</name>
    <dbReference type="NCBI Taxonomy" id="3103831"/>
    <lineage>
        <taxon>Eukaryota</taxon>
        <taxon>Viridiplantae</taxon>
        <taxon>Streptophyta</taxon>
        <taxon>Embryophyta</taxon>
        <taxon>Tracheophyta</taxon>
        <taxon>Spermatophyta</taxon>
        <taxon>Magnoliopsida</taxon>
        <taxon>eudicotyledons</taxon>
        <taxon>Gunneridae</taxon>
        <taxon>Pentapetalae</taxon>
        <taxon>asterids</taxon>
        <taxon>campanulids</taxon>
        <taxon>Asterales</taxon>
        <taxon>Asteraceae</taxon>
        <taxon>Asteroideae</taxon>
        <taxon>Heliantheae alliance</taxon>
        <taxon>Madieae</taxon>
        <taxon>Madiinae</taxon>
        <taxon>Deinandra</taxon>
    </lineage>
</organism>
<dbReference type="GO" id="GO:0006436">
    <property type="term" value="P:tryptophanyl-tRNA aminoacylation"/>
    <property type="evidence" value="ECO:0007669"/>
    <property type="project" value="InterPro"/>
</dbReference>
<keyword evidence="2" id="KW-0547">Nucleotide-binding</keyword>
<dbReference type="PROSITE" id="PS00178">
    <property type="entry name" value="AA_TRNA_LIGASE_I"/>
    <property type="match status" value="1"/>
</dbReference>
<dbReference type="PANTHER" id="PTHR10055:SF1">
    <property type="entry name" value="TRYPTOPHAN--TRNA LIGASE, CYTOPLASMIC"/>
    <property type="match status" value="1"/>
</dbReference>
<keyword evidence="4" id="KW-0030">Aminoacyl-tRNA synthetase</keyword>
<dbReference type="PANTHER" id="PTHR10055">
    <property type="entry name" value="TRYPTOPHANYL-TRNA SYNTHETASE"/>
    <property type="match status" value="1"/>
</dbReference>
<dbReference type="PRINTS" id="PR01039">
    <property type="entry name" value="TRNASYNTHTRP"/>
</dbReference>
<dbReference type="InterPro" id="IPR002306">
    <property type="entry name" value="Trp-tRNA-ligase"/>
</dbReference>